<reference evidence="1 2" key="1">
    <citation type="submission" date="2017-01" db="EMBL/GenBank/DDBJ databases">
        <authorList>
            <person name="Varghese N."/>
            <person name="Submissions S."/>
        </authorList>
    </citation>
    <scope>NUCLEOTIDE SEQUENCE [LARGE SCALE GENOMIC DNA]</scope>
    <source>
        <strain evidence="1 2">ATCC 23464</strain>
    </source>
</reference>
<dbReference type="RefSeq" id="WP_068587781.1">
    <property type="nucleotide sequence ID" value="NZ_FTNK01000007.1"/>
</dbReference>
<proteinExistence type="predicted"/>
<accession>A0ABY1K1F5</accession>
<organism evidence="1 2">
    <name type="scientific">Paenibacillus macquariensis</name>
    <dbReference type="NCBI Taxonomy" id="948756"/>
    <lineage>
        <taxon>Bacteria</taxon>
        <taxon>Bacillati</taxon>
        <taxon>Bacillota</taxon>
        <taxon>Bacilli</taxon>
        <taxon>Bacillales</taxon>
        <taxon>Paenibacillaceae</taxon>
        <taxon>Paenibacillus</taxon>
    </lineage>
</organism>
<name>A0ABY1K1F5_9BACL</name>
<evidence type="ECO:0000313" key="1">
    <source>
        <dbReference type="EMBL" id="SIR11890.1"/>
    </source>
</evidence>
<dbReference type="Proteomes" id="UP000186666">
    <property type="component" value="Unassembled WGS sequence"/>
</dbReference>
<sequence>MIVNLVVRVVDKQERIIGGYVKEMELPFVPTIGMKFKQGSSTWLWETENGELNPSVKEIVYNIDEEKLYCLFDIHESLKSSFWKEIPYDILARSFELSQFETRE</sequence>
<dbReference type="EMBL" id="FTNK01000007">
    <property type="protein sequence ID" value="SIR11890.1"/>
    <property type="molecule type" value="Genomic_DNA"/>
</dbReference>
<evidence type="ECO:0000313" key="2">
    <source>
        <dbReference type="Proteomes" id="UP000186666"/>
    </source>
</evidence>
<protein>
    <submittedName>
        <fullName evidence="1">Uncharacterized protein</fullName>
    </submittedName>
</protein>
<keyword evidence="2" id="KW-1185">Reference proteome</keyword>
<gene>
    <name evidence="1" type="ORF">SAMN05421578_107123</name>
</gene>
<comment type="caution">
    <text evidence="1">The sequence shown here is derived from an EMBL/GenBank/DDBJ whole genome shotgun (WGS) entry which is preliminary data.</text>
</comment>